<dbReference type="AlphaFoldDB" id="A0A365UB58"/>
<sequence length="151" mass="15889">MTAAGGVPVGRLDGLPQGEARAVRGLRRWCDGTRSWTAYAAELEREIGRRRATDGTRALDTCCRLLLTQPRRPLVRHSAGCICVGADEAVFARIIACAGAGEREDAMLMACLLARADLAAPICAAAEVAGMALSHGAPLPQEAAPRGLRLN</sequence>
<protein>
    <submittedName>
        <fullName evidence="1">Uncharacterized protein</fullName>
    </submittedName>
</protein>
<evidence type="ECO:0000313" key="1">
    <source>
        <dbReference type="EMBL" id="RBI86161.1"/>
    </source>
</evidence>
<keyword evidence="2" id="KW-1185">Reference proteome</keyword>
<dbReference type="EMBL" id="QNTQ01000005">
    <property type="protein sequence ID" value="RBI86161.1"/>
    <property type="molecule type" value="Genomic_DNA"/>
</dbReference>
<dbReference type="Proteomes" id="UP000253370">
    <property type="component" value="Unassembled WGS sequence"/>
</dbReference>
<proteinExistence type="predicted"/>
<accession>A0A365UB58</accession>
<comment type="caution">
    <text evidence="1">The sequence shown here is derived from an EMBL/GenBank/DDBJ whole genome shotgun (WGS) entry which is preliminary data.</text>
</comment>
<dbReference type="OrthoDB" id="7874397at2"/>
<dbReference type="RefSeq" id="WP_113288398.1">
    <property type="nucleotide sequence ID" value="NZ_QNTQ01000005.1"/>
</dbReference>
<name>A0A365UB58_9RHOB</name>
<gene>
    <name evidence="1" type="ORF">DRV85_05235</name>
</gene>
<organism evidence="1 2">
    <name type="scientific">Rhodosalinus halophilus</name>
    <dbReference type="NCBI Taxonomy" id="2259333"/>
    <lineage>
        <taxon>Bacteria</taxon>
        <taxon>Pseudomonadati</taxon>
        <taxon>Pseudomonadota</taxon>
        <taxon>Alphaproteobacteria</taxon>
        <taxon>Rhodobacterales</taxon>
        <taxon>Paracoccaceae</taxon>
        <taxon>Rhodosalinus</taxon>
    </lineage>
</organism>
<evidence type="ECO:0000313" key="2">
    <source>
        <dbReference type="Proteomes" id="UP000253370"/>
    </source>
</evidence>
<reference evidence="1 2" key="1">
    <citation type="submission" date="2018-07" db="EMBL/GenBank/DDBJ databases">
        <title>Rhodosalinus sp. strain E84T genomic sequence and assembly.</title>
        <authorList>
            <person name="Liu Z.-W."/>
            <person name="Lu D.-C."/>
        </authorList>
    </citation>
    <scope>NUCLEOTIDE SEQUENCE [LARGE SCALE GENOMIC DNA]</scope>
    <source>
        <strain evidence="1 2">E84</strain>
    </source>
</reference>